<dbReference type="InterPro" id="IPR048741">
    <property type="entry name" value="Pus10-like_C"/>
</dbReference>
<keyword evidence="4" id="KW-0413">Isomerase</keyword>
<evidence type="ECO:0000256" key="4">
    <source>
        <dbReference type="ARBA" id="ARBA00023235"/>
    </source>
</evidence>
<accession>A0A0N5CX03</accession>
<protein>
    <recommendedName>
        <fullName evidence="2">tRNA pseudouridine(55) synthase</fullName>
        <ecNumber evidence="2">5.4.99.25</ecNumber>
    </recommendedName>
    <alternativeName>
        <fullName evidence="7">tRNA pseudouridine 55 synthase</fullName>
    </alternativeName>
    <alternativeName>
        <fullName evidence="5">tRNA pseudouridylate synthase</fullName>
    </alternativeName>
    <alternativeName>
        <fullName evidence="6">tRNA-uridine isomerase</fullName>
    </alternativeName>
</protein>
<dbReference type="InterPro" id="IPR020103">
    <property type="entry name" value="PsdUridine_synth_cat_dom_sf"/>
</dbReference>
<dbReference type="PANTHER" id="PTHR21568:SF0">
    <property type="entry name" value="TRNA PSEUDOURIDINE SYNTHASE PUS10"/>
    <property type="match status" value="1"/>
</dbReference>
<dbReference type="OMA" id="WFALQRK"/>
<dbReference type="Pfam" id="PF21238">
    <property type="entry name" value="Pus10_C"/>
    <property type="match status" value="1"/>
</dbReference>
<dbReference type="WBParaSite" id="TCLT_0000490001-mRNA-1">
    <property type="protein sequence ID" value="TCLT_0000490001-mRNA-1"/>
    <property type="gene ID" value="TCLT_0000490001"/>
</dbReference>
<dbReference type="GO" id="GO:0031119">
    <property type="term" value="P:tRNA pseudouridine synthesis"/>
    <property type="evidence" value="ECO:0007669"/>
    <property type="project" value="TreeGrafter"/>
</dbReference>
<evidence type="ECO:0000313" key="11">
    <source>
        <dbReference type="WBParaSite" id="TCLT_0000490001-mRNA-1"/>
    </source>
</evidence>
<dbReference type="PANTHER" id="PTHR21568">
    <property type="entry name" value="TRNA PSEUDOURIDINE SYNTHASE PUS10"/>
    <property type="match status" value="1"/>
</dbReference>
<comment type="similarity">
    <text evidence="1">Belongs to the pseudouridine synthase Pus10 family.</text>
</comment>
<dbReference type="Gene3D" id="3.30.70.2510">
    <property type="match status" value="1"/>
</dbReference>
<dbReference type="EMBL" id="UYYF01004309">
    <property type="protein sequence ID" value="VDN02067.1"/>
    <property type="molecule type" value="Genomic_DNA"/>
</dbReference>
<gene>
    <name evidence="9" type="ORF">TCLT_LOCUS4889</name>
</gene>
<evidence type="ECO:0000313" key="9">
    <source>
        <dbReference type="EMBL" id="VDN02067.1"/>
    </source>
</evidence>
<evidence type="ECO:0000256" key="3">
    <source>
        <dbReference type="ARBA" id="ARBA00022694"/>
    </source>
</evidence>
<dbReference type="FunFam" id="3.30.70.3190:FF:000001">
    <property type="entry name" value="tRNA pseudouridine synthase Pus10"/>
    <property type="match status" value="1"/>
</dbReference>
<proteinExistence type="inferred from homology"/>
<dbReference type="Gene3D" id="3.30.70.3190">
    <property type="match status" value="1"/>
</dbReference>
<dbReference type="GO" id="GO:0160148">
    <property type="term" value="F:tRNA pseudouridine(55) synthase activity"/>
    <property type="evidence" value="ECO:0007669"/>
    <property type="project" value="UniProtKB-EC"/>
</dbReference>
<dbReference type="STRING" id="103827.A0A0N5CX03"/>
<dbReference type="AlphaFoldDB" id="A0A0N5CX03"/>
<dbReference type="OrthoDB" id="271937at2759"/>
<evidence type="ECO:0000256" key="1">
    <source>
        <dbReference type="ARBA" id="ARBA00009652"/>
    </source>
</evidence>
<keyword evidence="3" id="KW-0819">tRNA processing</keyword>
<evidence type="ECO:0000256" key="6">
    <source>
        <dbReference type="ARBA" id="ARBA00079393"/>
    </source>
</evidence>
<name>A0A0N5CX03_THECL</name>
<dbReference type="EC" id="5.4.99.25" evidence="2"/>
<organism evidence="11">
    <name type="scientific">Thelazia callipaeda</name>
    <name type="common">Oriental eyeworm</name>
    <name type="synonym">Parasitic nematode</name>
    <dbReference type="NCBI Taxonomy" id="103827"/>
    <lineage>
        <taxon>Eukaryota</taxon>
        <taxon>Metazoa</taxon>
        <taxon>Ecdysozoa</taxon>
        <taxon>Nematoda</taxon>
        <taxon>Chromadorea</taxon>
        <taxon>Rhabditida</taxon>
        <taxon>Spirurina</taxon>
        <taxon>Spiruromorpha</taxon>
        <taxon>Thelazioidea</taxon>
        <taxon>Thelaziidae</taxon>
        <taxon>Thelazia</taxon>
    </lineage>
</organism>
<reference evidence="11" key="1">
    <citation type="submission" date="2017-02" db="UniProtKB">
        <authorList>
            <consortium name="WormBaseParasite"/>
        </authorList>
    </citation>
    <scope>IDENTIFICATION</scope>
</reference>
<dbReference type="FunFam" id="3.30.70.2510:FF:000001">
    <property type="entry name" value="tRNA pseudouridine synthase Pus10"/>
    <property type="match status" value="1"/>
</dbReference>
<feature type="domain" description="Pus10-like C-terminal" evidence="8">
    <location>
        <begin position="218"/>
        <end position="460"/>
    </location>
</feature>
<dbReference type="InterPro" id="IPR039894">
    <property type="entry name" value="Pus10-like"/>
</dbReference>
<dbReference type="Proteomes" id="UP000276776">
    <property type="component" value="Unassembled WGS sequence"/>
</dbReference>
<keyword evidence="10" id="KW-1185">Reference proteome</keyword>
<evidence type="ECO:0000256" key="5">
    <source>
        <dbReference type="ARBA" id="ARBA00075270"/>
    </source>
</evidence>
<evidence type="ECO:0000259" key="8">
    <source>
        <dbReference type="Pfam" id="PF21238"/>
    </source>
</evidence>
<sequence>MMCATDFDCCIPLCSVCTRHLKGFEKVELISEPNLCPLCFGVLNEDYIDKVMAEVKSKYVDSGHDAESFMLAINMPVTTILREALYGCAYHMASSNGTLFAVPFKLRIISAYLERIRDATGLTPSVNSDLTLTLTFTNDEFNETDVDYLRTKYPNDFQLSRKRLKYTSAEDIVHSLFTKVRIANMLHNLNREYALFYKMASPSTQCSFSVSFKRNSIFIAGRYCKFSRFISQSPWFDSTNDTSQSSNPSISEIIGIPFIEETKCDSVRFVALGREDIDVRMLGNGRPFVIQLINPKKLVPFRSDLMQATLNNIRDKINENRDVRIPSDLKQITSDQASLIKKGQDDKRKIYTGYCYSAKVIDDSVFEELSGKAPIEIIQKTPVRVLKRRPLLERKRTIFSMMAMKLDDNHFILKLLTQAGTYVKEFVHGDFGRTRPSLADLLDVKCGEIDILDLDVNSVEMDWPPRS</sequence>
<evidence type="ECO:0000313" key="10">
    <source>
        <dbReference type="Proteomes" id="UP000276776"/>
    </source>
</evidence>
<evidence type="ECO:0000256" key="2">
    <source>
        <dbReference type="ARBA" id="ARBA00012787"/>
    </source>
</evidence>
<reference evidence="9 10" key="2">
    <citation type="submission" date="2018-11" db="EMBL/GenBank/DDBJ databases">
        <authorList>
            <consortium name="Pathogen Informatics"/>
        </authorList>
    </citation>
    <scope>NUCLEOTIDE SEQUENCE [LARGE SCALE GENOMIC DNA]</scope>
</reference>
<evidence type="ECO:0000256" key="7">
    <source>
        <dbReference type="ARBA" id="ARBA00083669"/>
    </source>
</evidence>
<dbReference type="GO" id="GO:0003723">
    <property type="term" value="F:RNA binding"/>
    <property type="evidence" value="ECO:0007669"/>
    <property type="project" value="InterPro"/>
</dbReference>
<dbReference type="SUPFAM" id="SSF55120">
    <property type="entry name" value="Pseudouridine synthase"/>
    <property type="match status" value="1"/>
</dbReference>